<feature type="domain" description="DUF8159" evidence="2">
    <location>
        <begin position="5"/>
        <end position="116"/>
    </location>
</feature>
<dbReference type="EMBL" id="JBHSZG010000001">
    <property type="protein sequence ID" value="MFC7136559.1"/>
    <property type="molecule type" value="Genomic_DNA"/>
</dbReference>
<organism evidence="3 4">
    <name type="scientific">Halobaculum litoreum</name>
    <dbReference type="NCBI Taxonomy" id="3031998"/>
    <lineage>
        <taxon>Archaea</taxon>
        <taxon>Methanobacteriati</taxon>
        <taxon>Methanobacteriota</taxon>
        <taxon>Stenosarchaea group</taxon>
        <taxon>Halobacteria</taxon>
        <taxon>Halobacteriales</taxon>
        <taxon>Haloferacaceae</taxon>
        <taxon>Halobaculum</taxon>
    </lineage>
</organism>
<evidence type="ECO:0000313" key="4">
    <source>
        <dbReference type="Proteomes" id="UP001596368"/>
    </source>
</evidence>
<dbReference type="Pfam" id="PF26490">
    <property type="entry name" value="DUF8159"/>
    <property type="match status" value="1"/>
</dbReference>
<proteinExistence type="predicted"/>
<reference evidence="3 4" key="1">
    <citation type="journal article" date="2019" name="Int. J. Syst. Evol. Microbiol.">
        <title>The Global Catalogue of Microorganisms (GCM) 10K type strain sequencing project: providing services to taxonomists for standard genome sequencing and annotation.</title>
        <authorList>
            <consortium name="The Broad Institute Genomics Platform"/>
            <consortium name="The Broad Institute Genome Sequencing Center for Infectious Disease"/>
            <person name="Wu L."/>
            <person name="Ma J."/>
        </authorList>
    </citation>
    <scope>NUCLEOTIDE SEQUENCE [LARGE SCALE GENOMIC DNA]</scope>
    <source>
        <strain evidence="3 4">DT92</strain>
    </source>
</reference>
<protein>
    <recommendedName>
        <fullName evidence="2">DUF8159 domain-containing protein</fullName>
    </recommendedName>
</protein>
<dbReference type="Proteomes" id="UP001596368">
    <property type="component" value="Unassembled WGS sequence"/>
</dbReference>
<keyword evidence="4" id="KW-1185">Reference proteome</keyword>
<evidence type="ECO:0000256" key="1">
    <source>
        <dbReference type="SAM" id="MobiDB-lite"/>
    </source>
</evidence>
<dbReference type="InterPro" id="IPR058473">
    <property type="entry name" value="DUF8159"/>
</dbReference>
<evidence type="ECO:0000259" key="2">
    <source>
        <dbReference type="Pfam" id="PF26490"/>
    </source>
</evidence>
<evidence type="ECO:0000313" key="3">
    <source>
        <dbReference type="EMBL" id="MFC7136559.1"/>
    </source>
</evidence>
<accession>A0ABD5XNA5</accession>
<name>A0ABD5XNA5_9EURY</name>
<dbReference type="AlphaFoldDB" id="A0ABD5XNA5"/>
<sequence>MSIDESTLARELRTNGIGVEEVRVSPERVAVAYTTTLPGAAPDHAEMGRVCNTFIDLAEAGEFDPRRIEATAIRFETGVQATWYVDADWIEALNTYRISEEEFSARVLDSVDTDPDEPAIVGSGATGERRRRHAGTRPGPTRLRGSPVARAVLHAAPLLRRRRRHL</sequence>
<gene>
    <name evidence="3" type="ORF">ACFQRB_08620</name>
</gene>
<feature type="region of interest" description="Disordered" evidence="1">
    <location>
        <begin position="114"/>
        <end position="147"/>
    </location>
</feature>
<comment type="caution">
    <text evidence="3">The sequence shown here is derived from an EMBL/GenBank/DDBJ whole genome shotgun (WGS) entry which is preliminary data.</text>
</comment>